<proteinExistence type="predicted"/>
<keyword evidence="2" id="KW-1185">Reference proteome</keyword>
<dbReference type="Proteomes" id="UP000094329">
    <property type="component" value="Unassembled WGS sequence"/>
</dbReference>
<name>A0ABX3A2K0_9GAMM</name>
<protein>
    <submittedName>
        <fullName evidence="1">Uncharacterized protein</fullName>
    </submittedName>
</protein>
<accession>A0ABX3A2K0</accession>
<organism evidence="1 2">
    <name type="scientific">Piscirickettsia litoralis</name>
    <dbReference type="NCBI Taxonomy" id="1891921"/>
    <lineage>
        <taxon>Bacteria</taxon>
        <taxon>Pseudomonadati</taxon>
        <taxon>Pseudomonadota</taxon>
        <taxon>Gammaproteobacteria</taxon>
        <taxon>Thiotrichales</taxon>
        <taxon>Piscirickettsiaceae</taxon>
        <taxon>Piscirickettsia</taxon>
    </lineage>
</organism>
<dbReference type="EMBL" id="MDTU01000001">
    <property type="protein sequence ID" value="ODN43097.1"/>
    <property type="molecule type" value="Genomic_DNA"/>
</dbReference>
<sequence length="235" mass="26020">MSKNNLITRLQAKVLASKLVCPGYLTVRLLFDTAQLGLSAGLLKYNNYNGVLLNISEDSLRADVLFSGLAAVNIHPGLELELACYSLTLRESSPDLILIPKNSLIVGLASVLLQADSSLCKNSLFLFECDELPLSIRPSLRVIENLPNEVIGNFQLLEDHGIAARIASEKGNIGCYEGDLLNMLNDYLSSYFRFYPNKKLSIMVFPGLSTESKHQLKSLELDLELAVEYVNDEYC</sequence>
<evidence type="ECO:0000313" key="2">
    <source>
        <dbReference type="Proteomes" id="UP000094329"/>
    </source>
</evidence>
<gene>
    <name evidence="1" type="ORF">BGC07_09435</name>
</gene>
<comment type="caution">
    <text evidence="1">The sequence shown here is derived from an EMBL/GenBank/DDBJ whole genome shotgun (WGS) entry which is preliminary data.</text>
</comment>
<dbReference type="RefSeq" id="WP_069312895.1">
    <property type="nucleotide sequence ID" value="NZ_MDTU01000001.1"/>
</dbReference>
<evidence type="ECO:0000313" key="1">
    <source>
        <dbReference type="EMBL" id="ODN43097.1"/>
    </source>
</evidence>
<reference evidence="1 2" key="1">
    <citation type="submission" date="2016-08" db="EMBL/GenBank/DDBJ databases">
        <title>Draft genome sequence of Candidatus Piscirickettsia litoralis, from seawater.</title>
        <authorList>
            <person name="Wan X."/>
            <person name="Lee A.J."/>
            <person name="Hou S."/>
            <person name="Donachie S.P."/>
        </authorList>
    </citation>
    <scope>NUCLEOTIDE SEQUENCE [LARGE SCALE GENOMIC DNA]</scope>
    <source>
        <strain evidence="1 2">Y2</strain>
    </source>
</reference>